<dbReference type="PANTHER" id="PTHR30290">
    <property type="entry name" value="PERIPLASMIC BINDING COMPONENT OF ABC TRANSPORTER"/>
    <property type="match status" value="1"/>
</dbReference>
<dbReference type="RefSeq" id="WP_407340361.1">
    <property type="nucleotide sequence ID" value="NZ_CP136862.1"/>
</dbReference>
<reference evidence="7 8" key="1">
    <citation type="submission" date="2023-10" db="EMBL/GenBank/DDBJ databases">
        <title>Novel methanotroph of the genus Methylocapsa from a subarctic wetland.</title>
        <authorList>
            <person name="Belova S.E."/>
            <person name="Oshkin I.Y."/>
            <person name="Miroshnikov K."/>
            <person name="Dedysh S.N."/>
        </authorList>
    </citation>
    <scope>NUCLEOTIDE SEQUENCE [LARGE SCALE GENOMIC DNA]</scope>
    <source>
        <strain evidence="7 8">RX1</strain>
    </source>
</reference>
<dbReference type="CDD" id="cd08497">
    <property type="entry name" value="MbnE-like"/>
    <property type="match status" value="1"/>
</dbReference>
<evidence type="ECO:0000256" key="2">
    <source>
        <dbReference type="ARBA" id="ARBA00005695"/>
    </source>
</evidence>
<feature type="domain" description="Solute-binding protein family 5" evidence="6">
    <location>
        <begin position="107"/>
        <end position="514"/>
    </location>
</feature>
<keyword evidence="3 5" id="KW-0732">Signal</keyword>
<dbReference type="PIRSF" id="PIRSF002741">
    <property type="entry name" value="MppA"/>
    <property type="match status" value="1"/>
</dbReference>
<dbReference type="SUPFAM" id="SSF53850">
    <property type="entry name" value="Periplasmic binding protein-like II"/>
    <property type="match status" value="1"/>
</dbReference>
<comment type="similarity">
    <text evidence="2">Belongs to the bacterial solute-binding protein 5 family.</text>
</comment>
<evidence type="ECO:0000313" key="7">
    <source>
        <dbReference type="EMBL" id="WOJ90773.1"/>
    </source>
</evidence>
<gene>
    <name evidence="7" type="ORF">RZS28_05655</name>
</gene>
<sequence>MIRLASAVLAAGVLALALAHSPRAEPAASTPEPAIAMHGEPDLPAGFDHLPYVEPNAPKGGRLTIGFQGTFDSLNPFNLKAGSTAQGLNGNVFETLMTRSLDEPFTLYGLIAQTIETDADRSFVTFRLDPRAHFSDGVPITSADVLFTFNLLKTKGRPQQRAAYSLVKAIDAPDPLTVRYDLKGVGDREMPLTLALMPVLPRHKIDPAKFDEASLEIPTGSGPYRIVDVKPGEHLILHRDPNYWAKDLPIRRGLYNFDEIDIEYFRDANSLFEAFRAGLLDFRTETNPVRWTSSYDFPAIRDHRMMRESLPMGGPKGMDGFVFNLRRPLFTDIRIREALGLMFDFEWINANLYDGLYIRTKSFFDESELASTGRPASEEERRLLAPFPGAVRDDILEGRWRPSATDGSGQDRTAPKRALELLRQAGYAITNGRLEKDGAPLAFEIMVTDRNQERLALNYADSLARIGVAVKVRLVDEVQYQRRRQKFDFDMMIGSWIASASPGNEQRSRWGSASADQEASFNLAGAKSPAIDALISALLTAKTQEDFVAAVRTYDRVLLSGFYIVPLFHAPDLWTAASTKLARPQQLPRHGSPTGGATLDTWWKKEP</sequence>
<evidence type="ECO:0000256" key="5">
    <source>
        <dbReference type="SAM" id="SignalP"/>
    </source>
</evidence>
<protein>
    <submittedName>
        <fullName evidence="7">Extracellular solute-binding protein</fullName>
    </submittedName>
</protein>
<feature type="signal peptide" evidence="5">
    <location>
        <begin position="1"/>
        <end position="24"/>
    </location>
</feature>
<accession>A0ABZ0HW61</accession>
<feature type="chain" id="PRO_5045545059" evidence="5">
    <location>
        <begin position="25"/>
        <end position="607"/>
    </location>
</feature>
<evidence type="ECO:0000256" key="3">
    <source>
        <dbReference type="ARBA" id="ARBA00022729"/>
    </source>
</evidence>
<dbReference type="InterPro" id="IPR000914">
    <property type="entry name" value="SBP_5_dom"/>
</dbReference>
<evidence type="ECO:0000313" key="8">
    <source>
        <dbReference type="Proteomes" id="UP001626536"/>
    </source>
</evidence>
<dbReference type="Proteomes" id="UP001626536">
    <property type="component" value="Chromosome"/>
</dbReference>
<dbReference type="Gene3D" id="3.10.105.10">
    <property type="entry name" value="Dipeptide-binding Protein, Domain 3"/>
    <property type="match status" value="1"/>
</dbReference>
<dbReference type="InterPro" id="IPR039424">
    <property type="entry name" value="SBP_5"/>
</dbReference>
<organism evidence="7 8">
    <name type="scientific">Methylocapsa polymorpha</name>
    <dbReference type="NCBI Taxonomy" id="3080828"/>
    <lineage>
        <taxon>Bacteria</taxon>
        <taxon>Pseudomonadati</taxon>
        <taxon>Pseudomonadota</taxon>
        <taxon>Alphaproteobacteria</taxon>
        <taxon>Hyphomicrobiales</taxon>
        <taxon>Beijerinckiaceae</taxon>
        <taxon>Methylocapsa</taxon>
    </lineage>
</organism>
<name>A0ABZ0HW61_9HYPH</name>
<keyword evidence="8" id="KW-1185">Reference proteome</keyword>
<dbReference type="EMBL" id="CP136862">
    <property type="protein sequence ID" value="WOJ90773.1"/>
    <property type="molecule type" value="Genomic_DNA"/>
</dbReference>
<evidence type="ECO:0000256" key="1">
    <source>
        <dbReference type="ARBA" id="ARBA00004418"/>
    </source>
</evidence>
<feature type="region of interest" description="Disordered" evidence="4">
    <location>
        <begin position="582"/>
        <end position="607"/>
    </location>
</feature>
<dbReference type="Pfam" id="PF00496">
    <property type="entry name" value="SBP_bac_5"/>
    <property type="match status" value="1"/>
</dbReference>
<dbReference type="InterPro" id="IPR030678">
    <property type="entry name" value="Peptide/Ni-bd"/>
</dbReference>
<proteinExistence type="inferred from homology"/>
<comment type="subcellular location">
    <subcellularLocation>
        <location evidence="1">Periplasm</location>
    </subcellularLocation>
</comment>
<dbReference type="Gene3D" id="3.40.190.10">
    <property type="entry name" value="Periplasmic binding protein-like II"/>
    <property type="match status" value="1"/>
</dbReference>
<evidence type="ECO:0000256" key="4">
    <source>
        <dbReference type="SAM" id="MobiDB-lite"/>
    </source>
</evidence>
<evidence type="ECO:0000259" key="6">
    <source>
        <dbReference type="Pfam" id="PF00496"/>
    </source>
</evidence>
<dbReference type="PANTHER" id="PTHR30290:SF64">
    <property type="entry name" value="ABC TRANSPORTER PERIPLASMIC BINDING PROTEIN"/>
    <property type="match status" value="1"/>
</dbReference>